<dbReference type="RefSeq" id="WP_110938228.1">
    <property type="nucleotide sequence ID" value="NZ_KZ614147.1"/>
</dbReference>
<dbReference type="AlphaFoldDB" id="A0A3A9K6M1"/>
<evidence type="ECO:0000313" key="1">
    <source>
        <dbReference type="EMBL" id="RKL67889.1"/>
    </source>
</evidence>
<accession>A0A3A9K6M1</accession>
<evidence type="ECO:0000313" key="2">
    <source>
        <dbReference type="Proteomes" id="UP000281498"/>
    </source>
</evidence>
<organism evidence="1 2">
    <name type="scientific">Salipaludibacillus neizhouensis</name>
    <dbReference type="NCBI Taxonomy" id="885475"/>
    <lineage>
        <taxon>Bacteria</taxon>
        <taxon>Bacillati</taxon>
        <taxon>Bacillota</taxon>
        <taxon>Bacilli</taxon>
        <taxon>Bacillales</taxon>
        <taxon>Bacillaceae</taxon>
    </lineage>
</organism>
<name>A0A3A9K6M1_9BACI</name>
<gene>
    <name evidence="1" type="ORF">CR203_05120</name>
</gene>
<reference evidence="1 2" key="1">
    <citation type="submission" date="2017-10" db="EMBL/GenBank/DDBJ databases">
        <title>Bacillus sp. nov., a halophilic bacterium isolated from a Keqin Lake.</title>
        <authorList>
            <person name="Wang H."/>
        </authorList>
    </citation>
    <scope>NUCLEOTIDE SEQUENCE [LARGE SCALE GENOMIC DNA]</scope>
    <source>
        <strain evidence="1 2">KCTC 13187</strain>
    </source>
</reference>
<evidence type="ECO:0008006" key="3">
    <source>
        <dbReference type="Google" id="ProtNLM"/>
    </source>
</evidence>
<comment type="caution">
    <text evidence="1">The sequence shown here is derived from an EMBL/GenBank/DDBJ whole genome shotgun (WGS) entry which is preliminary data.</text>
</comment>
<protein>
    <recommendedName>
        <fullName evidence="3">Ferric siderophore reductase C-terminal domain-containing protein</fullName>
    </recommendedName>
</protein>
<dbReference type="OrthoDB" id="2819999at2"/>
<dbReference type="Proteomes" id="UP000281498">
    <property type="component" value="Unassembled WGS sequence"/>
</dbReference>
<keyword evidence="2" id="KW-1185">Reference proteome</keyword>
<dbReference type="EMBL" id="PDOE01000002">
    <property type="protein sequence ID" value="RKL67889.1"/>
    <property type="molecule type" value="Genomic_DNA"/>
</dbReference>
<sequence>MIFLDEVAEAEQQKLLGVHSGEIKEGLLFSINTALFRTREGVSSYLKWYAQEVNAPSYDVVGTFWASRMGRYVTFIHWCIARGVKFEHDWDIDISYVNNENGKEPSIHYMVGDSMMEVVHDGDKVAQLHDFYQYYLSPMVHEVANACELRSSMLWGQLVHTIPFFLKQISGHESDEFAANLMTDWDHMKNNAPAEVFAERKNPFPYRSLEIPNPKNKNEPMHTKSSCCLYFKLSGNYCYSCPRMKPAERQERYEKLKLKNK</sequence>
<proteinExistence type="predicted"/>